<proteinExistence type="predicted"/>
<evidence type="ECO:0000256" key="5">
    <source>
        <dbReference type="SAM" id="MobiDB-lite"/>
    </source>
</evidence>
<feature type="compositionally biased region" description="Basic and acidic residues" evidence="5">
    <location>
        <begin position="184"/>
        <end position="194"/>
    </location>
</feature>
<dbReference type="EMBL" id="OX465083">
    <property type="protein sequence ID" value="CAI9292714.1"/>
    <property type="molecule type" value="Genomic_DNA"/>
</dbReference>
<feature type="region of interest" description="Disordered" evidence="5">
    <location>
        <begin position="179"/>
        <end position="203"/>
    </location>
</feature>
<dbReference type="InterPro" id="IPR036093">
    <property type="entry name" value="NAC_dom_sf"/>
</dbReference>
<dbReference type="InterPro" id="IPR003441">
    <property type="entry name" value="NAC-dom"/>
</dbReference>
<accession>A0AA35ZIE0</accession>
<name>A0AA35ZIE0_LACSI</name>
<keyword evidence="8" id="KW-1185">Reference proteome</keyword>
<keyword evidence="3" id="KW-0804">Transcription</keyword>
<dbReference type="PANTHER" id="PTHR31719:SF179">
    <property type="entry name" value="OS08G0148400 PROTEIN"/>
    <property type="match status" value="1"/>
</dbReference>
<dbReference type="AlphaFoldDB" id="A0AA35ZIE0"/>
<feature type="region of interest" description="Disordered" evidence="5">
    <location>
        <begin position="325"/>
        <end position="362"/>
    </location>
</feature>
<gene>
    <name evidence="7" type="ORF">LSALG_LOCUS31767</name>
</gene>
<evidence type="ECO:0000256" key="3">
    <source>
        <dbReference type="ARBA" id="ARBA00023163"/>
    </source>
</evidence>
<keyword evidence="2" id="KW-0238">DNA-binding</keyword>
<keyword evidence="4" id="KW-0539">Nucleus</keyword>
<dbReference type="PANTHER" id="PTHR31719">
    <property type="entry name" value="NAC TRANSCRIPTION FACTOR 56"/>
    <property type="match status" value="1"/>
</dbReference>
<keyword evidence="1" id="KW-0805">Transcription regulation</keyword>
<organism evidence="7 8">
    <name type="scientific">Lactuca saligna</name>
    <name type="common">Willowleaf lettuce</name>
    <dbReference type="NCBI Taxonomy" id="75948"/>
    <lineage>
        <taxon>Eukaryota</taxon>
        <taxon>Viridiplantae</taxon>
        <taxon>Streptophyta</taxon>
        <taxon>Embryophyta</taxon>
        <taxon>Tracheophyta</taxon>
        <taxon>Spermatophyta</taxon>
        <taxon>Magnoliopsida</taxon>
        <taxon>eudicotyledons</taxon>
        <taxon>Gunneridae</taxon>
        <taxon>Pentapetalae</taxon>
        <taxon>asterids</taxon>
        <taxon>campanulids</taxon>
        <taxon>Asterales</taxon>
        <taxon>Asteraceae</taxon>
        <taxon>Cichorioideae</taxon>
        <taxon>Cichorieae</taxon>
        <taxon>Lactucinae</taxon>
        <taxon>Lactuca</taxon>
    </lineage>
</organism>
<feature type="compositionally biased region" description="Polar residues" evidence="5">
    <location>
        <begin position="335"/>
        <end position="362"/>
    </location>
</feature>
<dbReference type="GO" id="GO:0006355">
    <property type="term" value="P:regulation of DNA-templated transcription"/>
    <property type="evidence" value="ECO:0007669"/>
    <property type="project" value="InterPro"/>
</dbReference>
<reference evidence="7" key="1">
    <citation type="submission" date="2023-04" db="EMBL/GenBank/DDBJ databases">
        <authorList>
            <person name="Vijverberg K."/>
            <person name="Xiong W."/>
            <person name="Schranz E."/>
        </authorList>
    </citation>
    <scope>NUCLEOTIDE SEQUENCE</scope>
</reference>
<evidence type="ECO:0000259" key="6">
    <source>
        <dbReference type="PROSITE" id="PS51005"/>
    </source>
</evidence>
<evidence type="ECO:0000313" key="8">
    <source>
        <dbReference type="Proteomes" id="UP001177003"/>
    </source>
</evidence>
<dbReference type="SUPFAM" id="SSF101941">
    <property type="entry name" value="NAC domain"/>
    <property type="match status" value="1"/>
</dbReference>
<dbReference type="Gene3D" id="2.170.150.80">
    <property type="entry name" value="NAC domain"/>
    <property type="match status" value="1"/>
</dbReference>
<protein>
    <recommendedName>
        <fullName evidence="6">NAC domain-containing protein</fullName>
    </recommendedName>
</protein>
<dbReference type="Proteomes" id="UP001177003">
    <property type="component" value="Chromosome 7"/>
</dbReference>
<evidence type="ECO:0000313" key="7">
    <source>
        <dbReference type="EMBL" id="CAI9292714.1"/>
    </source>
</evidence>
<dbReference type="Pfam" id="PF02365">
    <property type="entry name" value="NAM"/>
    <property type="match status" value="1"/>
</dbReference>
<evidence type="ECO:0000256" key="2">
    <source>
        <dbReference type="ARBA" id="ARBA00023125"/>
    </source>
</evidence>
<dbReference type="PROSITE" id="PS51005">
    <property type="entry name" value="NAC"/>
    <property type="match status" value="1"/>
</dbReference>
<dbReference type="GO" id="GO:0003677">
    <property type="term" value="F:DNA binding"/>
    <property type="evidence" value="ECO:0007669"/>
    <property type="project" value="UniProtKB-KW"/>
</dbReference>
<sequence length="602" mass="67814">MDVEQEIIPYSCNGGKQVTLDFADQLPSGYRFCPTDSELIVDYLNAKIESREPPKCRLHEVNIYNHRPEELAEHYRSHENKWYFLTSRDRKYPKGNRPDRAVLGKLGTWKTTQKHKPVYDATSRQMVGHKGSLAYFENDIKTMWLMHEYTINGPNLPFENGDKLNEWVLCKIYKKLQSRKRRRGADQEDPKEAMEEPNISLPKRRRVSKNNEINFSNDHHPEQVDVQETNRYSDTCRVQMVANVHEFDMRGQLTPPPMGSTGQTWVNNGDIRMNSIPYPIPMQQQPVTSTVQGRSCLIQAPPPCYQNQFTSNAINGCQSSYSAASGSVSIEPPASSAQPQDDNGAYTRNTTDHGLNSIQPVQNKQTCYDQTNTVSSSTASKGFVFSNGVSNSSSMEPLIDYSSGQVPVLVQISNEDAPTLLDMQNASDQGDAVDSFHFPDDGYEATITAHDEGGWSLESLERFLNQPKVVPQGDAAEDFHFPDGYEAMKSAPVDGDWSLEGLQRYLNQSMVVPQVDAAEDFHFPDGYEAMKSAPLEGEWSLESLQRYLNQSMVVPQVDAAEDFHFPDSYKAATSAPVELEWDLEILESHLNNVNTTPLEINS</sequence>
<evidence type="ECO:0000256" key="1">
    <source>
        <dbReference type="ARBA" id="ARBA00023015"/>
    </source>
</evidence>
<evidence type="ECO:0000256" key="4">
    <source>
        <dbReference type="ARBA" id="ARBA00023242"/>
    </source>
</evidence>
<feature type="domain" description="NAC" evidence="6">
    <location>
        <begin position="26"/>
        <end position="175"/>
    </location>
</feature>